<gene>
    <name evidence="1" type="ORF">B5M06_16515</name>
</gene>
<evidence type="ECO:0000313" key="1">
    <source>
        <dbReference type="EMBL" id="AQZ99609.1"/>
    </source>
</evidence>
<dbReference type="RefSeq" id="WP_054067017.1">
    <property type="nucleotide sequence ID" value="NZ_LFYP01000129.1"/>
</dbReference>
<accession>A0A1V0BI32</accession>
<dbReference type="AlphaFoldDB" id="A0A1V0BI32"/>
<sequence>MTRKHSGSVARLVHEKPIALRLEKHELEEAHEKAKAEGRSSSNFARMVYLMGMAEYRRKGRIELTAADLVSK</sequence>
<protein>
    <recommendedName>
        <fullName evidence="3">CopG family transcriptional regulator</fullName>
    </recommendedName>
</protein>
<dbReference type="Proteomes" id="UP000242792">
    <property type="component" value="Chromosome"/>
</dbReference>
<proteinExistence type="predicted"/>
<name>A0A1V0BI32_9BURK</name>
<dbReference type="EMBL" id="CP020121">
    <property type="protein sequence ID" value="AQZ99609.1"/>
    <property type="molecule type" value="Genomic_DNA"/>
</dbReference>
<evidence type="ECO:0000313" key="2">
    <source>
        <dbReference type="Proteomes" id="UP000242792"/>
    </source>
</evidence>
<dbReference type="KEGG" id="cke:B5M06_16515"/>
<organism evidence="1 2">
    <name type="scientific">Comamonas kerstersii</name>
    <dbReference type="NCBI Taxonomy" id="225992"/>
    <lineage>
        <taxon>Bacteria</taxon>
        <taxon>Pseudomonadati</taxon>
        <taxon>Pseudomonadota</taxon>
        <taxon>Betaproteobacteria</taxon>
        <taxon>Burkholderiales</taxon>
        <taxon>Comamonadaceae</taxon>
        <taxon>Comamonas</taxon>
    </lineage>
</organism>
<evidence type="ECO:0008006" key="3">
    <source>
        <dbReference type="Google" id="ProtNLM"/>
    </source>
</evidence>
<reference evidence="1 2" key="1">
    <citation type="submission" date="2017-03" db="EMBL/GenBank/DDBJ databases">
        <title>Rapid Whole Genome Sequencing of Comamonas kerstersii Causing Continuous ambulatory Peritoneal Dialysis-Associated Peritonitis.</title>
        <authorList>
            <person name="Zheng B."/>
        </authorList>
    </citation>
    <scope>NUCLEOTIDE SEQUENCE [LARGE SCALE GENOMIC DNA]</scope>
    <source>
        <strain evidence="1 2">8943</strain>
    </source>
</reference>